<dbReference type="Gene3D" id="3.30.565.10">
    <property type="entry name" value="Histidine kinase-like ATPase, C-terminal domain"/>
    <property type="match status" value="1"/>
</dbReference>
<evidence type="ECO:0000313" key="9">
    <source>
        <dbReference type="EMBL" id="TKC10421.1"/>
    </source>
</evidence>
<feature type="domain" description="Histidine kinase" evidence="6">
    <location>
        <begin position="517"/>
        <end position="735"/>
    </location>
</feature>
<proteinExistence type="predicted"/>
<sequence>MEKISTLIEHILAVSPLPTAIVDTNMRYLAASEKWISFYNLHNTPLIGRSHYEVFPEISDRWKEIHAQCLQGKDQNAINDRFERADGSVMYLKWEVRHFLGDDGKIAGMMMTSEDVTVNNDVVMNENRFQLFMNHFPGLAWIAGADGVLKYANKCFYDTLHLTPDVVGKKSEEIFGHEIGMIANYKIEQALEKGQGIDFQQTVRDQQGHPKVYKIYKFPFADENSGGRMVGAIAFDITKSTLLRQELDKSEAQFKLAFEHSLIGMALISPEGNWKRVNKSLCQMLGYTEKEIKALSIKDITHPDDLEKTASMLSDFATGKMERTKYEKRYLHKNGNVIWVIIAATMLHDYDGTPLYYVSQIEDITKRKEIENDLVLSEKKYRTIFENVQDVFYQTDHQGLVTEISPSIEQYSGYPRHEIIGKPVANFYFYPQDRERIIESLRTHGFVIDFEVRLKTSDQELRYASVNARLIVENGVIVATEGSMRDVTTRKFQENALKALNSELTASNEQKSKLLSIIGHDLRNPIAGSLQLLSLTIDDLPETDPEQLQNYLLAMKRELSSANDLLEDLLKWAKSQFNSVTFNPIKIDNVQQLLNKCIQTVEAMAIKKNIEVVIELKEPIDLEADRAMLETIIRNLLTNAIKFTPVKGKVTIAVATNERGIRFSVSDTGVGISKEQLALLFNQTSLSTFGTEGEKGTGLGLGLCYDFVARHKGQIWAESEVGKGSSFFFTLPPIEK</sequence>
<dbReference type="InterPro" id="IPR003594">
    <property type="entry name" value="HATPase_dom"/>
</dbReference>
<dbReference type="NCBIfam" id="TIGR00229">
    <property type="entry name" value="sensory_box"/>
    <property type="match status" value="3"/>
</dbReference>
<dbReference type="InterPro" id="IPR036097">
    <property type="entry name" value="HisK_dim/P_sf"/>
</dbReference>
<dbReference type="GO" id="GO:0006355">
    <property type="term" value="P:regulation of DNA-templated transcription"/>
    <property type="evidence" value="ECO:0007669"/>
    <property type="project" value="InterPro"/>
</dbReference>
<dbReference type="InterPro" id="IPR000014">
    <property type="entry name" value="PAS"/>
</dbReference>
<dbReference type="Proteomes" id="UP000309488">
    <property type="component" value="Unassembled WGS sequence"/>
</dbReference>
<feature type="domain" description="PAC" evidence="8">
    <location>
        <begin position="324"/>
        <end position="376"/>
    </location>
</feature>
<protein>
    <recommendedName>
        <fullName evidence="2">histidine kinase</fullName>
        <ecNumber evidence="2">2.7.13.3</ecNumber>
    </recommendedName>
</protein>
<dbReference type="RefSeq" id="WP_136840243.1">
    <property type="nucleotide sequence ID" value="NZ_SWBR01000002.1"/>
</dbReference>
<reference evidence="9 10" key="1">
    <citation type="submission" date="2019-04" db="EMBL/GenBank/DDBJ databases">
        <title>Pedobacter sp. RP-3-22 sp. nov., isolated from Arctic soil.</title>
        <authorList>
            <person name="Dahal R.H."/>
            <person name="Kim D.-U."/>
        </authorList>
    </citation>
    <scope>NUCLEOTIDE SEQUENCE [LARGE SCALE GENOMIC DNA]</scope>
    <source>
        <strain evidence="9 10">RP-3-22</strain>
    </source>
</reference>
<feature type="domain" description="PAS" evidence="7">
    <location>
        <begin position="250"/>
        <end position="320"/>
    </location>
</feature>
<dbReference type="InterPro" id="IPR036890">
    <property type="entry name" value="HATPase_C_sf"/>
</dbReference>
<dbReference type="SMART" id="SM00388">
    <property type="entry name" value="HisKA"/>
    <property type="match status" value="1"/>
</dbReference>
<evidence type="ECO:0000256" key="3">
    <source>
        <dbReference type="ARBA" id="ARBA00022553"/>
    </source>
</evidence>
<dbReference type="EC" id="2.7.13.3" evidence="2"/>
<organism evidence="9 10">
    <name type="scientific">Pedobacter polaris</name>
    <dbReference type="NCBI Taxonomy" id="2571273"/>
    <lineage>
        <taxon>Bacteria</taxon>
        <taxon>Pseudomonadati</taxon>
        <taxon>Bacteroidota</taxon>
        <taxon>Sphingobacteriia</taxon>
        <taxon>Sphingobacteriales</taxon>
        <taxon>Sphingobacteriaceae</taxon>
        <taxon>Pedobacter</taxon>
    </lineage>
</organism>
<dbReference type="CDD" id="cd00130">
    <property type="entry name" value="PAS"/>
    <property type="match status" value="3"/>
</dbReference>
<dbReference type="PROSITE" id="PS50112">
    <property type="entry name" value="PAS"/>
    <property type="match status" value="2"/>
</dbReference>
<dbReference type="SMART" id="SM00086">
    <property type="entry name" value="PAC"/>
    <property type="match status" value="3"/>
</dbReference>
<evidence type="ECO:0000259" key="7">
    <source>
        <dbReference type="PROSITE" id="PS50112"/>
    </source>
</evidence>
<dbReference type="InterPro" id="IPR013656">
    <property type="entry name" value="PAS_4"/>
</dbReference>
<dbReference type="AlphaFoldDB" id="A0A4U1CQW6"/>
<dbReference type="Pfam" id="PF02518">
    <property type="entry name" value="HATPase_c"/>
    <property type="match status" value="1"/>
</dbReference>
<evidence type="ECO:0000256" key="1">
    <source>
        <dbReference type="ARBA" id="ARBA00000085"/>
    </source>
</evidence>
<dbReference type="Pfam" id="PF08448">
    <property type="entry name" value="PAS_4"/>
    <property type="match status" value="2"/>
</dbReference>
<keyword evidence="4" id="KW-0808">Transferase</keyword>
<feature type="domain" description="PAS" evidence="7">
    <location>
        <begin position="377"/>
        <end position="442"/>
    </location>
</feature>
<evidence type="ECO:0000313" key="10">
    <source>
        <dbReference type="Proteomes" id="UP000309488"/>
    </source>
</evidence>
<dbReference type="Gene3D" id="3.30.450.20">
    <property type="entry name" value="PAS domain"/>
    <property type="match status" value="4"/>
</dbReference>
<dbReference type="SUPFAM" id="SSF55874">
    <property type="entry name" value="ATPase domain of HSP90 chaperone/DNA topoisomerase II/histidine kinase"/>
    <property type="match status" value="1"/>
</dbReference>
<dbReference type="InterPro" id="IPR013767">
    <property type="entry name" value="PAS_fold"/>
</dbReference>
<dbReference type="InterPro" id="IPR005467">
    <property type="entry name" value="His_kinase_dom"/>
</dbReference>
<dbReference type="Pfam" id="PF00512">
    <property type="entry name" value="HisKA"/>
    <property type="match status" value="1"/>
</dbReference>
<dbReference type="InterPro" id="IPR035965">
    <property type="entry name" value="PAS-like_dom_sf"/>
</dbReference>
<dbReference type="CDD" id="cd00082">
    <property type="entry name" value="HisKA"/>
    <property type="match status" value="1"/>
</dbReference>
<keyword evidence="3" id="KW-0597">Phosphoprotein</keyword>
<dbReference type="EMBL" id="SWBR01000002">
    <property type="protein sequence ID" value="TKC10421.1"/>
    <property type="molecule type" value="Genomic_DNA"/>
</dbReference>
<dbReference type="Pfam" id="PF00989">
    <property type="entry name" value="PAS"/>
    <property type="match status" value="1"/>
</dbReference>
<dbReference type="PRINTS" id="PR00344">
    <property type="entry name" value="BCTRLSENSOR"/>
</dbReference>
<dbReference type="SMART" id="SM00091">
    <property type="entry name" value="PAS"/>
    <property type="match status" value="4"/>
</dbReference>
<dbReference type="FunFam" id="3.30.565.10:FF:000006">
    <property type="entry name" value="Sensor histidine kinase WalK"/>
    <property type="match status" value="1"/>
</dbReference>
<dbReference type="PANTHER" id="PTHR43304">
    <property type="entry name" value="PHYTOCHROME-LIKE PROTEIN CPH1"/>
    <property type="match status" value="1"/>
</dbReference>
<dbReference type="SUPFAM" id="SSF47384">
    <property type="entry name" value="Homodimeric domain of signal transducing histidine kinase"/>
    <property type="match status" value="1"/>
</dbReference>
<evidence type="ECO:0000259" key="6">
    <source>
        <dbReference type="PROSITE" id="PS50109"/>
    </source>
</evidence>
<dbReference type="PROSITE" id="PS50109">
    <property type="entry name" value="HIS_KIN"/>
    <property type="match status" value="1"/>
</dbReference>
<comment type="caution">
    <text evidence="9">The sequence shown here is derived from an EMBL/GenBank/DDBJ whole genome shotgun (WGS) entry which is preliminary data.</text>
</comment>
<dbReference type="InterPro" id="IPR004358">
    <property type="entry name" value="Sig_transdc_His_kin-like_C"/>
</dbReference>
<dbReference type="Gene3D" id="1.10.287.130">
    <property type="match status" value="1"/>
</dbReference>
<evidence type="ECO:0000256" key="2">
    <source>
        <dbReference type="ARBA" id="ARBA00012438"/>
    </source>
</evidence>
<dbReference type="InterPro" id="IPR013655">
    <property type="entry name" value="PAS_fold_3"/>
</dbReference>
<accession>A0A4U1CQW6</accession>
<dbReference type="InterPro" id="IPR003661">
    <property type="entry name" value="HisK_dim/P_dom"/>
</dbReference>
<evidence type="ECO:0000259" key="8">
    <source>
        <dbReference type="PROSITE" id="PS50113"/>
    </source>
</evidence>
<dbReference type="GO" id="GO:0000155">
    <property type="term" value="F:phosphorelay sensor kinase activity"/>
    <property type="evidence" value="ECO:0007669"/>
    <property type="project" value="InterPro"/>
</dbReference>
<dbReference type="SMART" id="SM00387">
    <property type="entry name" value="HATPase_c"/>
    <property type="match status" value="1"/>
</dbReference>
<dbReference type="Pfam" id="PF08447">
    <property type="entry name" value="PAS_3"/>
    <property type="match status" value="1"/>
</dbReference>
<dbReference type="InterPro" id="IPR001610">
    <property type="entry name" value="PAC"/>
</dbReference>
<dbReference type="InterPro" id="IPR000700">
    <property type="entry name" value="PAS-assoc_C"/>
</dbReference>
<keyword evidence="5" id="KW-0418">Kinase</keyword>
<gene>
    <name evidence="9" type="ORF">FA048_09535</name>
</gene>
<dbReference type="InterPro" id="IPR052162">
    <property type="entry name" value="Sensor_kinase/Photoreceptor"/>
</dbReference>
<evidence type="ECO:0000256" key="5">
    <source>
        <dbReference type="ARBA" id="ARBA00022777"/>
    </source>
</evidence>
<comment type="catalytic activity">
    <reaction evidence="1">
        <text>ATP + protein L-histidine = ADP + protein N-phospho-L-histidine.</text>
        <dbReference type="EC" id="2.7.13.3"/>
    </reaction>
</comment>
<evidence type="ECO:0000256" key="4">
    <source>
        <dbReference type="ARBA" id="ARBA00022679"/>
    </source>
</evidence>
<dbReference type="OrthoDB" id="1522284at2"/>
<keyword evidence="10" id="KW-1185">Reference proteome</keyword>
<dbReference type="PANTHER" id="PTHR43304:SF1">
    <property type="entry name" value="PAC DOMAIN-CONTAINING PROTEIN"/>
    <property type="match status" value="1"/>
</dbReference>
<name>A0A4U1CQW6_9SPHI</name>
<dbReference type="SUPFAM" id="SSF55785">
    <property type="entry name" value="PYP-like sensor domain (PAS domain)"/>
    <property type="match status" value="4"/>
</dbReference>
<dbReference type="PROSITE" id="PS50113">
    <property type="entry name" value="PAC"/>
    <property type="match status" value="1"/>
</dbReference>